<dbReference type="PROSITE" id="PS00512">
    <property type="entry name" value="ALPHA_GALACTOSIDASE"/>
    <property type="match status" value="1"/>
</dbReference>
<dbReference type="PRINTS" id="PR00748">
    <property type="entry name" value="MELIBIASE"/>
</dbReference>
<dbReference type="EC" id="3.2.1.22" evidence="5 12"/>
<comment type="similarity">
    <text evidence="4 12">Belongs to the glycosyl hydrolase 27 family.</text>
</comment>
<comment type="function">
    <text evidence="2">Hydrolyzes a variety of simple alpha-D-galactoside as well as more complex molecules such as oligosaccharides and polysaccharides.</text>
</comment>
<dbReference type="Proteomes" id="UP000076632">
    <property type="component" value="Unassembled WGS sequence"/>
</dbReference>
<dbReference type="PRINTS" id="PR00740">
    <property type="entry name" value="GLHYDRLASE27"/>
</dbReference>
<dbReference type="PANTHER" id="PTHR11452">
    <property type="entry name" value="ALPHA-GALACTOSIDASE/ALPHA-N-ACETYLGALACTOSAMINIDASE"/>
    <property type="match status" value="1"/>
</dbReference>
<dbReference type="Gene3D" id="3.20.20.70">
    <property type="entry name" value="Aldolase class I"/>
    <property type="match status" value="1"/>
</dbReference>
<feature type="chain" id="PRO_5007859597" description="Alpha-galactosidase" evidence="13">
    <location>
        <begin position="22"/>
        <end position="486"/>
    </location>
</feature>
<dbReference type="SUPFAM" id="SSF51011">
    <property type="entry name" value="Glycosyl hydrolase domain"/>
    <property type="match status" value="1"/>
</dbReference>
<keyword evidence="16" id="KW-1185">Reference proteome</keyword>
<keyword evidence="10" id="KW-0325">Glycoprotein</keyword>
<evidence type="ECO:0000256" key="5">
    <source>
        <dbReference type="ARBA" id="ARBA00012755"/>
    </source>
</evidence>
<dbReference type="PANTHER" id="PTHR11452:SF75">
    <property type="entry name" value="ALPHA-GALACTOSIDASE MEL1"/>
    <property type="match status" value="1"/>
</dbReference>
<evidence type="ECO:0000256" key="11">
    <source>
        <dbReference type="ARBA" id="ARBA00023295"/>
    </source>
</evidence>
<dbReference type="GO" id="GO:0004557">
    <property type="term" value="F:alpha-galactosidase activity"/>
    <property type="evidence" value="ECO:0007669"/>
    <property type="project" value="UniProtKB-EC"/>
</dbReference>
<dbReference type="InParanoid" id="A0A165IUT4"/>
<evidence type="ECO:0000256" key="8">
    <source>
        <dbReference type="ARBA" id="ARBA00022801"/>
    </source>
</evidence>
<evidence type="ECO:0000256" key="12">
    <source>
        <dbReference type="RuleBase" id="RU361168"/>
    </source>
</evidence>
<name>A0A165IUT4_XYLHT</name>
<evidence type="ECO:0000256" key="7">
    <source>
        <dbReference type="ARBA" id="ARBA00022729"/>
    </source>
</evidence>
<dbReference type="Gene3D" id="2.60.40.1180">
    <property type="entry name" value="Golgi alpha-mannosidase II"/>
    <property type="match status" value="1"/>
</dbReference>
<proteinExistence type="inferred from homology"/>
<dbReference type="InterPro" id="IPR013780">
    <property type="entry name" value="Glyco_hydro_b"/>
</dbReference>
<comment type="subcellular location">
    <subcellularLocation>
        <location evidence="3">Secreted</location>
    </subcellularLocation>
</comment>
<evidence type="ECO:0000313" key="15">
    <source>
        <dbReference type="EMBL" id="KZF25420.1"/>
    </source>
</evidence>
<reference evidence="15 16" key="1">
    <citation type="journal article" date="2016" name="Fungal Biol.">
        <title>The genome of Xylona heveae provides a window into fungal endophytism.</title>
        <authorList>
            <person name="Gazis R."/>
            <person name="Kuo A."/>
            <person name="Riley R."/>
            <person name="LaButti K."/>
            <person name="Lipzen A."/>
            <person name="Lin J."/>
            <person name="Amirebrahimi M."/>
            <person name="Hesse C.N."/>
            <person name="Spatafora J.W."/>
            <person name="Henrissat B."/>
            <person name="Hainaut M."/>
            <person name="Grigoriev I.V."/>
            <person name="Hibbett D.S."/>
        </authorList>
    </citation>
    <scope>NUCLEOTIDE SEQUENCE [LARGE SCALE GENOMIC DNA]</scope>
    <source>
        <strain evidence="15 16">TC161</strain>
    </source>
</reference>
<dbReference type="GO" id="GO:0005995">
    <property type="term" value="P:melibiose catabolic process"/>
    <property type="evidence" value="ECO:0007669"/>
    <property type="project" value="UniProtKB-ARBA"/>
</dbReference>
<dbReference type="InterPro" id="IPR000111">
    <property type="entry name" value="Glyco_hydro_27/36_CS"/>
</dbReference>
<dbReference type="GO" id="GO:0005576">
    <property type="term" value="C:extracellular region"/>
    <property type="evidence" value="ECO:0007669"/>
    <property type="project" value="UniProtKB-SubCell"/>
</dbReference>
<dbReference type="FunFam" id="3.20.20.70:FF:000202">
    <property type="entry name" value="Alpha-galactosidase"/>
    <property type="match status" value="1"/>
</dbReference>
<feature type="domain" description="Alpha galactosidase C-terminal" evidence="14">
    <location>
        <begin position="341"/>
        <end position="419"/>
    </location>
</feature>
<keyword evidence="7 13" id="KW-0732">Signal</keyword>
<dbReference type="OrthoDB" id="5795902at2759"/>
<comment type="catalytic activity">
    <reaction evidence="1 12">
        <text>Hydrolysis of terminal, non-reducing alpha-D-galactose residues in alpha-D-galactosides, including galactose oligosaccharides, galactomannans and galactolipids.</text>
        <dbReference type="EC" id="3.2.1.22"/>
    </reaction>
</comment>
<accession>A0A165IUT4</accession>
<evidence type="ECO:0000256" key="1">
    <source>
        <dbReference type="ARBA" id="ARBA00001255"/>
    </source>
</evidence>
<dbReference type="CDD" id="cd14792">
    <property type="entry name" value="GH27"/>
    <property type="match status" value="1"/>
</dbReference>
<dbReference type="RefSeq" id="XP_018190975.1">
    <property type="nucleotide sequence ID" value="XM_018330448.1"/>
</dbReference>
<evidence type="ECO:0000259" key="14">
    <source>
        <dbReference type="Pfam" id="PF17801"/>
    </source>
</evidence>
<dbReference type="OMA" id="DRYPPMR"/>
<dbReference type="InterPro" id="IPR041233">
    <property type="entry name" value="Melibiase_C"/>
</dbReference>
<dbReference type="STRING" id="1328760.A0A165IUT4"/>
<evidence type="ECO:0000313" key="16">
    <source>
        <dbReference type="Proteomes" id="UP000076632"/>
    </source>
</evidence>
<dbReference type="InterPro" id="IPR006215">
    <property type="entry name" value="Glyco_hydro_melibiase"/>
</dbReference>
<evidence type="ECO:0000256" key="6">
    <source>
        <dbReference type="ARBA" id="ARBA00022525"/>
    </source>
</evidence>
<evidence type="ECO:0000256" key="9">
    <source>
        <dbReference type="ARBA" id="ARBA00023157"/>
    </source>
</evidence>
<evidence type="ECO:0000256" key="3">
    <source>
        <dbReference type="ARBA" id="ARBA00004613"/>
    </source>
</evidence>
<dbReference type="Pfam" id="PF16499">
    <property type="entry name" value="Melibiase_2"/>
    <property type="match status" value="2"/>
</dbReference>
<sequence length="486" mass="52965">MARIAATAIAAAAFFVRVSLGVDNGLARTPQMGWNNWNAFACDVSEELILGAADKLVSLGFRDLGYTYVLLDDCWSAGRSENGSLQHNTTRFPNGMADVADQIHSRGMRFGMYSDAGSLTCGKYAGSLGHEDVDAKTFASWGVDYLKYDNCFNEGQSGTPLITYNRYKKMSVALNSTGRPILYSMCNWGEDYPWKWAETVANSWRISGDIGDSFQRPDARCPCGPDEGYNCDLAGFHCSAMNILGKVTSFVDKGIPGAWNDLDMLEVGNGGMTDSEYVVHFSMWAAVKSPLIMGNDIRSLSPSSFSILANPAVIAISQDPLSTSAVRRWRYPVEDVDEYGQGDIQLWSGQLAYGDYVVALLNTGNNARIMNATLVDIFRDEGPGGKPNSAQAWDVYDLWADRMSDDTANLILNSNGTALQNGTVSLPYNATKLSYADGLAKNTTALLGKYTTTIQPQGTLKANVTGHGIGFYRLRPHLGSQKRDEL</sequence>
<dbReference type="Pfam" id="PF17801">
    <property type="entry name" value="Melibiase_C"/>
    <property type="match status" value="1"/>
</dbReference>
<evidence type="ECO:0000256" key="10">
    <source>
        <dbReference type="ARBA" id="ARBA00023180"/>
    </source>
</evidence>
<keyword evidence="8 12" id="KW-0378">Hydrolase</keyword>
<dbReference type="GeneID" id="28895585"/>
<keyword evidence="9 12" id="KW-1015">Disulfide bond</keyword>
<keyword evidence="6" id="KW-0964">Secreted</keyword>
<dbReference type="InterPro" id="IPR017853">
    <property type="entry name" value="GH"/>
</dbReference>
<dbReference type="EMBL" id="KV407455">
    <property type="protein sequence ID" value="KZF25420.1"/>
    <property type="molecule type" value="Genomic_DNA"/>
</dbReference>
<evidence type="ECO:0000256" key="13">
    <source>
        <dbReference type="SAM" id="SignalP"/>
    </source>
</evidence>
<protein>
    <recommendedName>
        <fullName evidence="5 12">Alpha-galactosidase</fullName>
        <ecNumber evidence="5 12">3.2.1.22</ecNumber>
    </recommendedName>
    <alternativeName>
        <fullName evidence="12">Melibiase</fullName>
    </alternativeName>
</protein>
<evidence type="ECO:0000256" key="4">
    <source>
        <dbReference type="ARBA" id="ARBA00009743"/>
    </source>
</evidence>
<dbReference type="InterPro" id="IPR002241">
    <property type="entry name" value="Glyco_hydro_27"/>
</dbReference>
<dbReference type="AlphaFoldDB" id="A0A165IUT4"/>
<evidence type="ECO:0000256" key="2">
    <source>
        <dbReference type="ARBA" id="ARBA00003969"/>
    </source>
</evidence>
<dbReference type="InterPro" id="IPR013785">
    <property type="entry name" value="Aldolase_TIM"/>
</dbReference>
<dbReference type="SUPFAM" id="SSF51445">
    <property type="entry name" value="(Trans)glycosidases"/>
    <property type="match status" value="1"/>
</dbReference>
<keyword evidence="11 12" id="KW-0326">Glycosidase</keyword>
<organism evidence="15 16">
    <name type="scientific">Xylona heveae (strain CBS 132557 / TC161)</name>
    <dbReference type="NCBI Taxonomy" id="1328760"/>
    <lineage>
        <taxon>Eukaryota</taxon>
        <taxon>Fungi</taxon>
        <taxon>Dikarya</taxon>
        <taxon>Ascomycota</taxon>
        <taxon>Pezizomycotina</taxon>
        <taxon>Xylonomycetes</taxon>
        <taxon>Xylonales</taxon>
        <taxon>Xylonaceae</taxon>
        <taxon>Xylona</taxon>
    </lineage>
</organism>
<gene>
    <name evidence="15" type="ORF">L228DRAFT_227344</name>
</gene>
<feature type="signal peptide" evidence="13">
    <location>
        <begin position="1"/>
        <end position="21"/>
    </location>
</feature>